<reference evidence="2" key="2">
    <citation type="submission" date="2023-04" db="EMBL/GenBank/DDBJ databases">
        <authorList>
            <person name="Bruccoleri R.E."/>
            <person name="Oakeley E.J."/>
            <person name="Faust A.-M."/>
            <person name="Dessus-Babus S."/>
            <person name="Altorfer M."/>
            <person name="Burckhardt D."/>
            <person name="Oertli M."/>
            <person name="Naumann U."/>
            <person name="Petersen F."/>
            <person name="Wong J."/>
        </authorList>
    </citation>
    <scope>NUCLEOTIDE SEQUENCE</scope>
    <source>
        <strain evidence="2">GSM-AAB239-AS_SAM_17_03QT</strain>
        <tissue evidence="2">Leaf</tissue>
    </source>
</reference>
<dbReference type="Proteomes" id="UP001140949">
    <property type="component" value="Unassembled WGS sequence"/>
</dbReference>
<gene>
    <name evidence="2" type="ORF">M6B38_389345</name>
</gene>
<proteinExistence type="predicted"/>
<reference evidence="2" key="1">
    <citation type="journal article" date="2023" name="GigaByte">
        <title>Genome assembly of the bearded iris, Iris pallida Lam.</title>
        <authorList>
            <person name="Bruccoleri R.E."/>
            <person name="Oakeley E.J."/>
            <person name="Faust A.M.E."/>
            <person name="Altorfer M."/>
            <person name="Dessus-Babus S."/>
            <person name="Burckhardt D."/>
            <person name="Oertli M."/>
            <person name="Naumann U."/>
            <person name="Petersen F."/>
            <person name="Wong J."/>
        </authorList>
    </citation>
    <scope>NUCLEOTIDE SEQUENCE</scope>
    <source>
        <strain evidence="2">GSM-AAB239-AS_SAM_17_03QT</strain>
    </source>
</reference>
<evidence type="ECO:0000313" key="2">
    <source>
        <dbReference type="EMBL" id="KAJ6822405.1"/>
    </source>
</evidence>
<evidence type="ECO:0000313" key="3">
    <source>
        <dbReference type="Proteomes" id="UP001140949"/>
    </source>
</evidence>
<feature type="region of interest" description="Disordered" evidence="1">
    <location>
        <begin position="44"/>
        <end position="95"/>
    </location>
</feature>
<accession>A0AAX6G242</accession>
<dbReference type="AlphaFoldDB" id="A0AAX6G242"/>
<feature type="compositionally biased region" description="Basic and acidic residues" evidence="1">
    <location>
        <begin position="12"/>
        <end position="21"/>
    </location>
</feature>
<sequence length="95" mass="11464">MTAAGFKWRSQRWNETEREQEPPLLLPTKVNANYLKECTAPIEKWRNERESKKHSSTNTLDEQYNPSMLQRRRGHRRSSRTRRRHVSRSRGTTRI</sequence>
<protein>
    <submittedName>
        <fullName evidence="2">Proteasome-associated protein ECM29-like protein isoform X1</fullName>
    </submittedName>
</protein>
<feature type="compositionally biased region" description="Basic residues" evidence="1">
    <location>
        <begin position="70"/>
        <end position="95"/>
    </location>
</feature>
<name>A0AAX6G242_IRIPA</name>
<feature type="region of interest" description="Disordered" evidence="1">
    <location>
        <begin position="1"/>
        <end position="27"/>
    </location>
</feature>
<evidence type="ECO:0000256" key="1">
    <source>
        <dbReference type="SAM" id="MobiDB-lite"/>
    </source>
</evidence>
<keyword evidence="3" id="KW-1185">Reference proteome</keyword>
<comment type="caution">
    <text evidence="2">The sequence shown here is derived from an EMBL/GenBank/DDBJ whole genome shotgun (WGS) entry which is preliminary data.</text>
</comment>
<organism evidence="2 3">
    <name type="scientific">Iris pallida</name>
    <name type="common">Sweet iris</name>
    <dbReference type="NCBI Taxonomy" id="29817"/>
    <lineage>
        <taxon>Eukaryota</taxon>
        <taxon>Viridiplantae</taxon>
        <taxon>Streptophyta</taxon>
        <taxon>Embryophyta</taxon>
        <taxon>Tracheophyta</taxon>
        <taxon>Spermatophyta</taxon>
        <taxon>Magnoliopsida</taxon>
        <taxon>Liliopsida</taxon>
        <taxon>Asparagales</taxon>
        <taxon>Iridaceae</taxon>
        <taxon>Iridoideae</taxon>
        <taxon>Irideae</taxon>
        <taxon>Iris</taxon>
    </lineage>
</organism>
<feature type="compositionally biased region" description="Polar residues" evidence="1">
    <location>
        <begin position="56"/>
        <end position="68"/>
    </location>
</feature>
<keyword evidence="2" id="KW-0647">Proteasome</keyword>
<dbReference type="GO" id="GO:0000502">
    <property type="term" value="C:proteasome complex"/>
    <property type="evidence" value="ECO:0007669"/>
    <property type="project" value="UniProtKB-KW"/>
</dbReference>
<dbReference type="EMBL" id="JANAVB010024399">
    <property type="protein sequence ID" value="KAJ6822405.1"/>
    <property type="molecule type" value="Genomic_DNA"/>
</dbReference>
<feature type="compositionally biased region" description="Basic and acidic residues" evidence="1">
    <location>
        <begin position="44"/>
        <end position="53"/>
    </location>
</feature>